<sequence>MATAVDDSSRLLPTGRSSHRREFFLAKTLLPRRSSPPVPRPGAPPSDGVPSRSCRCSSPATDQIPIGVLRPRARCSVSLLS</sequence>
<dbReference type="Gramene" id="PAN11229">
    <property type="protein sequence ID" value="PAN11229"/>
    <property type="gene ID" value="PAHAL_2G172600"/>
</dbReference>
<reference evidence="2" key="1">
    <citation type="submission" date="2018-04" db="EMBL/GenBank/DDBJ databases">
        <title>WGS assembly of Panicum hallii.</title>
        <authorList>
            <person name="Lovell J."/>
            <person name="Jenkins J."/>
            <person name="Lowry D."/>
            <person name="Mamidi S."/>
            <person name="Sreedasyam A."/>
            <person name="Weng X."/>
            <person name="Barry K."/>
            <person name="Bonette J."/>
            <person name="Campitelli B."/>
            <person name="Daum C."/>
            <person name="Gordon S."/>
            <person name="Gould B."/>
            <person name="Lipzen A."/>
            <person name="Macqueen A."/>
            <person name="Palacio-Mejia J."/>
            <person name="Plott C."/>
            <person name="Shakirov E."/>
            <person name="Shu S."/>
            <person name="Yoshinaga Y."/>
            <person name="Zane M."/>
            <person name="Rokhsar D."/>
            <person name="Grimwood J."/>
            <person name="Schmutz J."/>
            <person name="Juenger T."/>
        </authorList>
    </citation>
    <scope>NUCLEOTIDE SEQUENCE [LARGE SCALE GENOMIC DNA]</scope>
    <source>
        <strain evidence="2">FIL2</strain>
    </source>
</reference>
<feature type="region of interest" description="Disordered" evidence="1">
    <location>
        <begin position="1"/>
        <end position="60"/>
    </location>
</feature>
<dbReference type="EMBL" id="CM008047">
    <property type="protein sequence ID" value="PAN11229.1"/>
    <property type="molecule type" value="Genomic_DNA"/>
</dbReference>
<proteinExistence type="predicted"/>
<evidence type="ECO:0000256" key="1">
    <source>
        <dbReference type="SAM" id="MobiDB-lite"/>
    </source>
</evidence>
<accession>A0A2S3GYI0</accession>
<protein>
    <submittedName>
        <fullName evidence="2">Uncharacterized protein</fullName>
    </submittedName>
</protein>
<organism evidence="2">
    <name type="scientific">Panicum hallii</name>
    <dbReference type="NCBI Taxonomy" id="206008"/>
    <lineage>
        <taxon>Eukaryota</taxon>
        <taxon>Viridiplantae</taxon>
        <taxon>Streptophyta</taxon>
        <taxon>Embryophyta</taxon>
        <taxon>Tracheophyta</taxon>
        <taxon>Spermatophyta</taxon>
        <taxon>Magnoliopsida</taxon>
        <taxon>Liliopsida</taxon>
        <taxon>Poales</taxon>
        <taxon>Poaceae</taxon>
        <taxon>PACMAD clade</taxon>
        <taxon>Panicoideae</taxon>
        <taxon>Panicodae</taxon>
        <taxon>Paniceae</taxon>
        <taxon>Panicinae</taxon>
        <taxon>Panicum</taxon>
        <taxon>Panicum sect. Panicum</taxon>
    </lineage>
</organism>
<name>A0A2S3GYI0_9POAL</name>
<dbReference type="AlphaFoldDB" id="A0A2S3GYI0"/>
<dbReference type="Proteomes" id="UP000243499">
    <property type="component" value="Chromosome 2"/>
</dbReference>
<evidence type="ECO:0000313" key="2">
    <source>
        <dbReference type="EMBL" id="PAN11229.1"/>
    </source>
</evidence>
<gene>
    <name evidence="2" type="ORF">PAHAL_2G172600</name>
</gene>
<feature type="compositionally biased region" description="Pro residues" evidence="1">
    <location>
        <begin position="34"/>
        <end position="44"/>
    </location>
</feature>